<dbReference type="GO" id="GO:0000172">
    <property type="term" value="C:ribonuclease MRP complex"/>
    <property type="evidence" value="ECO:0007669"/>
    <property type="project" value="InterPro"/>
</dbReference>
<dbReference type="InterPro" id="IPR023534">
    <property type="entry name" value="Rof/RNase_P-like"/>
</dbReference>
<name>A0AAF3F5I7_9BILA</name>
<proteinExistence type="inferred from homology"/>
<dbReference type="PANTHER" id="PTHR13348">
    <property type="entry name" value="RIBONUCLEASE P SUBUNIT P29"/>
    <property type="match status" value="1"/>
</dbReference>
<organism evidence="6 7">
    <name type="scientific">Mesorhabditis belari</name>
    <dbReference type="NCBI Taxonomy" id="2138241"/>
    <lineage>
        <taxon>Eukaryota</taxon>
        <taxon>Metazoa</taxon>
        <taxon>Ecdysozoa</taxon>
        <taxon>Nematoda</taxon>
        <taxon>Chromadorea</taxon>
        <taxon>Rhabditida</taxon>
        <taxon>Rhabditina</taxon>
        <taxon>Rhabditomorpha</taxon>
        <taxon>Rhabditoidea</taxon>
        <taxon>Rhabditidae</taxon>
        <taxon>Mesorhabditinae</taxon>
        <taxon>Mesorhabditis</taxon>
    </lineage>
</organism>
<comment type="subunit">
    <text evidence="5">Component of nuclear RNase P and RNase MRP ribonucleoproteins. RNase P consists of a catalytic RNA moiety and 10 different protein chains; POP1, POP4, POP5, POP7, RPP14, RPP21, RPP25, RPP30, RPP38 and RPP40. Within the RNase P complex, POP1, POP7 and RPP25 form the 'finger' subcomplex, POP5, RPP14, RPP40 and homodimeric RPP30 form the 'palm' subcomplex, and RPP21, POP4 and RPP38 form the 'wrist' subcomplex. All subunits of the RNase P complex interact with the catalytic RNA. Several subunits of RNase P are also part of the RNase MRP complex. RNase MRP consists of a catalytic RNA moiety and about 8 protein subunits; POP1, POP7, RPP25, RPP30, RPP38, RPP40 and possibly also POP4 and POP5.</text>
</comment>
<comment type="function">
    <text evidence="1">Component of ribonuclease P, a ribonucleoprotein complex that generates mature tRNA molecules by cleaving their 5'-ends.</text>
</comment>
<evidence type="ECO:0000256" key="1">
    <source>
        <dbReference type="ARBA" id="ARBA00002435"/>
    </source>
</evidence>
<reference evidence="7" key="1">
    <citation type="submission" date="2024-02" db="UniProtKB">
        <authorList>
            <consortium name="WormBaseParasite"/>
        </authorList>
    </citation>
    <scope>IDENTIFICATION</scope>
</reference>
<dbReference type="GO" id="GO:0030677">
    <property type="term" value="C:ribonuclease P complex"/>
    <property type="evidence" value="ECO:0007669"/>
    <property type="project" value="InterPro"/>
</dbReference>
<dbReference type="Pfam" id="PF01868">
    <property type="entry name" value="RNase_P-MRP_p29"/>
    <property type="match status" value="1"/>
</dbReference>
<dbReference type="GO" id="GO:0033204">
    <property type="term" value="F:ribonuclease P RNA binding"/>
    <property type="evidence" value="ECO:0007669"/>
    <property type="project" value="InterPro"/>
</dbReference>
<dbReference type="InterPro" id="IPR002730">
    <property type="entry name" value="Rpp29/RNP1"/>
</dbReference>
<evidence type="ECO:0000256" key="5">
    <source>
        <dbReference type="ARBA" id="ARBA00046486"/>
    </source>
</evidence>
<evidence type="ECO:0000256" key="4">
    <source>
        <dbReference type="ARBA" id="ARBA00016225"/>
    </source>
</evidence>
<dbReference type="GO" id="GO:0001682">
    <property type="term" value="P:tRNA 5'-leader removal"/>
    <property type="evidence" value="ECO:0007669"/>
    <property type="project" value="InterPro"/>
</dbReference>
<protein>
    <recommendedName>
        <fullName evidence="4">Ribonuclease P protein subunit p29</fullName>
    </recommendedName>
</protein>
<dbReference type="Proteomes" id="UP000887575">
    <property type="component" value="Unassembled WGS sequence"/>
</dbReference>
<dbReference type="InterPro" id="IPR036980">
    <property type="entry name" value="RNase_P/MRP_Rpp29_sf"/>
</dbReference>
<dbReference type="GO" id="GO:0006364">
    <property type="term" value="P:rRNA processing"/>
    <property type="evidence" value="ECO:0007669"/>
    <property type="project" value="TreeGrafter"/>
</dbReference>
<dbReference type="SUPFAM" id="SSF101744">
    <property type="entry name" value="Rof/RNase P subunit-like"/>
    <property type="match status" value="1"/>
</dbReference>
<evidence type="ECO:0000256" key="2">
    <source>
        <dbReference type="ARBA" id="ARBA00004123"/>
    </source>
</evidence>
<keyword evidence="6" id="KW-1185">Reference proteome</keyword>
<dbReference type="AlphaFoldDB" id="A0AAF3F5I7"/>
<dbReference type="InterPro" id="IPR016848">
    <property type="entry name" value="RNase_P/MRP_Rpp29-subunit"/>
</dbReference>
<dbReference type="PANTHER" id="PTHR13348:SF0">
    <property type="entry name" value="RIBONUCLEASE P PROTEIN SUBUNIT P29"/>
    <property type="match status" value="1"/>
</dbReference>
<comment type="similarity">
    <text evidence="3">Belongs to the eukaryotic/archaeal RNase P protein component 1 family.</text>
</comment>
<sequence>MRLDKKYVYFEATKPPKRPPRRQKTNLVRNRLTAEDKKQLKYSQFEPLYELWCKYFGEMAPADRQIDEKLLKADFHGALLMITEADNKCQVGIAGIVVLETRYTMQLITREDKFLIIPKQGTVFQFILEGRVFSLFGDQMRQRAELRGRKARLRKALPIFLR</sequence>
<accession>A0AAF3F5I7</accession>
<dbReference type="WBParaSite" id="MBELARI_LOCUS21899">
    <property type="protein sequence ID" value="MBELARI_LOCUS21899"/>
    <property type="gene ID" value="MBELARI_LOCUS21899"/>
</dbReference>
<evidence type="ECO:0000256" key="3">
    <source>
        <dbReference type="ARBA" id="ARBA00006181"/>
    </source>
</evidence>
<dbReference type="PIRSF" id="PIRSF027081">
    <property type="entry name" value="RNase_P/MRP_p29_subunit"/>
    <property type="match status" value="1"/>
</dbReference>
<comment type="subcellular location">
    <subcellularLocation>
        <location evidence="2">Nucleus</location>
    </subcellularLocation>
</comment>
<dbReference type="SMART" id="SM00538">
    <property type="entry name" value="POP4"/>
    <property type="match status" value="1"/>
</dbReference>
<dbReference type="GO" id="GO:0005634">
    <property type="term" value="C:nucleus"/>
    <property type="evidence" value="ECO:0007669"/>
    <property type="project" value="UniProtKB-SubCell"/>
</dbReference>
<evidence type="ECO:0000313" key="6">
    <source>
        <dbReference type="Proteomes" id="UP000887575"/>
    </source>
</evidence>
<dbReference type="Gene3D" id="2.30.30.210">
    <property type="entry name" value="Ribonuclease P/MRP, subunit p29"/>
    <property type="match status" value="1"/>
</dbReference>
<evidence type="ECO:0000313" key="7">
    <source>
        <dbReference type="WBParaSite" id="MBELARI_LOCUS21899"/>
    </source>
</evidence>